<accession>A0A5K7ZZ06</accession>
<feature type="signal peptide" evidence="1">
    <location>
        <begin position="1"/>
        <end position="25"/>
    </location>
</feature>
<gene>
    <name evidence="2" type="ORF">DSCO28_60140</name>
</gene>
<dbReference type="Proteomes" id="UP000425960">
    <property type="component" value="Chromosome"/>
</dbReference>
<evidence type="ECO:0000313" key="2">
    <source>
        <dbReference type="EMBL" id="BBO85448.1"/>
    </source>
</evidence>
<feature type="chain" id="PRO_5024353624" evidence="1">
    <location>
        <begin position="26"/>
        <end position="191"/>
    </location>
</feature>
<evidence type="ECO:0000313" key="3">
    <source>
        <dbReference type="Proteomes" id="UP000425960"/>
    </source>
</evidence>
<dbReference type="RefSeq" id="WP_155325059.1">
    <property type="nucleotide sequence ID" value="NZ_AP021876.1"/>
</dbReference>
<reference evidence="2 3" key="1">
    <citation type="submission" date="2019-11" db="EMBL/GenBank/DDBJ databases">
        <title>Comparative genomics of hydrocarbon-degrading Desulfosarcina strains.</title>
        <authorList>
            <person name="Watanabe M."/>
            <person name="Kojima H."/>
            <person name="Fukui M."/>
        </authorList>
    </citation>
    <scope>NUCLEOTIDE SEQUENCE [LARGE SCALE GENOMIC DNA]</scope>
    <source>
        <strain evidence="2 3">28bB2T</strain>
    </source>
</reference>
<dbReference type="EMBL" id="AP021876">
    <property type="protein sequence ID" value="BBO85448.1"/>
    <property type="molecule type" value="Genomic_DNA"/>
</dbReference>
<name>A0A5K7ZZ06_9BACT</name>
<sequence length="191" mass="20974">MKAGAKKLLVWSFFVLIYSISSAWAGISALQDEAINALKQAMTRLDNPTDVNNIVCLTNAGYAMVQDEGTLMLCKTVRDVCGVSADTGNILRVHSDLDAHLYFALAHRTGPDTLLLVMVSHNGETFMVSEKLDVYVKKGNSFESLKLLGPQAFSVVSIANGWANDFPEDLLPLQRNIDVMRVGQHDPFFPV</sequence>
<organism evidence="2 3">
    <name type="scientific">Desulfosarcina ovata subsp. sediminis</name>
    <dbReference type="NCBI Taxonomy" id="885957"/>
    <lineage>
        <taxon>Bacteria</taxon>
        <taxon>Pseudomonadati</taxon>
        <taxon>Thermodesulfobacteriota</taxon>
        <taxon>Desulfobacteria</taxon>
        <taxon>Desulfobacterales</taxon>
        <taxon>Desulfosarcinaceae</taxon>
        <taxon>Desulfosarcina</taxon>
    </lineage>
</organism>
<keyword evidence="1" id="KW-0732">Signal</keyword>
<dbReference type="AlphaFoldDB" id="A0A5K7ZZ06"/>
<proteinExistence type="predicted"/>
<protein>
    <submittedName>
        <fullName evidence="2">Uncharacterized protein</fullName>
    </submittedName>
</protein>
<evidence type="ECO:0000256" key="1">
    <source>
        <dbReference type="SAM" id="SignalP"/>
    </source>
</evidence>
<dbReference type="KEGG" id="dov:DSCO28_60140"/>